<name>A0A0A2X9Z6_THEFI</name>
<feature type="domain" description="DinB-like" evidence="2">
    <location>
        <begin position="18"/>
        <end position="168"/>
    </location>
</feature>
<sequence>MVNLEAYGSTKEEVLARLAESRARLLRVLDLEEAVLAQPVREGAWSPLMFMEHVALVEESTARVQAVFPSGSNRRLRRLAQGEALPPVPARPGEVVEGRPQAPEGVRPQGLSREEVRALLERTRAFLLEEARGLDEAQPHTFFHPFFGELSALGWLRAAAYHEAHHLELHLEPLLSR</sequence>
<evidence type="ECO:0000313" key="3">
    <source>
        <dbReference type="EMBL" id="KGQ22019.1"/>
    </source>
</evidence>
<dbReference type="OrthoDB" id="26083at2"/>
<dbReference type="RefSeq" id="WP_038063976.1">
    <property type="nucleotide sequence ID" value="NZ_JPSL02000038.1"/>
</dbReference>
<dbReference type="Proteomes" id="UP000030364">
    <property type="component" value="Unassembled WGS sequence"/>
</dbReference>
<protein>
    <submittedName>
        <fullName evidence="3">Maleylpyruvate isomerase</fullName>
    </submittedName>
</protein>
<evidence type="ECO:0000256" key="1">
    <source>
        <dbReference type="SAM" id="MobiDB-lite"/>
    </source>
</evidence>
<evidence type="ECO:0000259" key="2">
    <source>
        <dbReference type="Pfam" id="PF12867"/>
    </source>
</evidence>
<dbReference type="PATRIC" id="fig|276.5.peg.1163"/>
<feature type="region of interest" description="Disordered" evidence="1">
    <location>
        <begin position="82"/>
        <end position="109"/>
    </location>
</feature>
<accession>A0A0A2X9Z6</accession>
<dbReference type="SUPFAM" id="SSF109854">
    <property type="entry name" value="DinB/YfiT-like putative metalloenzymes"/>
    <property type="match status" value="1"/>
</dbReference>
<evidence type="ECO:0000313" key="4">
    <source>
        <dbReference type="Proteomes" id="UP000030364"/>
    </source>
</evidence>
<reference evidence="3 4" key="1">
    <citation type="journal article" date="2015" name="Genome Announc.">
        <title>Draft Genome Sequence of the Thermophile Thermus filiformis ATCC 43280, Producer of Carotenoid-(Di)glucoside-Branched Fatty Acid (Di)esters and Source of Hyperthermostable Enzymes of Biotechnological Interest.</title>
        <authorList>
            <person name="Mandelli F."/>
            <person name="Oliveira Ramires B."/>
            <person name="Couger M.B."/>
            <person name="Paixao D.A."/>
            <person name="Camilo C.M."/>
            <person name="Polikarpov I."/>
            <person name="Prade R."/>
            <person name="Riano-Pachon D.M."/>
            <person name="Squina F.M."/>
        </authorList>
    </citation>
    <scope>NUCLEOTIDE SEQUENCE [LARGE SCALE GENOMIC DNA]</scope>
    <source>
        <strain evidence="3 4">ATCC 43280</strain>
    </source>
</reference>
<keyword evidence="4" id="KW-1185">Reference proteome</keyword>
<gene>
    <name evidence="3" type="ORF">THFILI_05485</name>
</gene>
<dbReference type="Gene3D" id="1.20.120.450">
    <property type="entry name" value="dinb family like domain"/>
    <property type="match status" value="1"/>
</dbReference>
<dbReference type="GO" id="GO:0016853">
    <property type="term" value="F:isomerase activity"/>
    <property type="evidence" value="ECO:0007669"/>
    <property type="project" value="UniProtKB-KW"/>
</dbReference>
<dbReference type="InterPro" id="IPR034660">
    <property type="entry name" value="DinB/YfiT-like"/>
</dbReference>
<dbReference type="EMBL" id="JPSL02000038">
    <property type="protein sequence ID" value="KGQ22019.1"/>
    <property type="molecule type" value="Genomic_DNA"/>
</dbReference>
<dbReference type="AlphaFoldDB" id="A0A0A2X9Z6"/>
<organism evidence="3 4">
    <name type="scientific">Thermus filiformis</name>
    <dbReference type="NCBI Taxonomy" id="276"/>
    <lineage>
        <taxon>Bacteria</taxon>
        <taxon>Thermotogati</taxon>
        <taxon>Deinococcota</taxon>
        <taxon>Deinococci</taxon>
        <taxon>Thermales</taxon>
        <taxon>Thermaceae</taxon>
        <taxon>Thermus</taxon>
    </lineage>
</organism>
<comment type="caution">
    <text evidence="3">The sequence shown here is derived from an EMBL/GenBank/DDBJ whole genome shotgun (WGS) entry which is preliminary data.</text>
</comment>
<dbReference type="InterPro" id="IPR024775">
    <property type="entry name" value="DinB-like"/>
</dbReference>
<keyword evidence="3" id="KW-0413">Isomerase</keyword>
<dbReference type="Pfam" id="PF12867">
    <property type="entry name" value="DinB_2"/>
    <property type="match status" value="1"/>
</dbReference>
<proteinExistence type="predicted"/>